<dbReference type="SUPFAM" id="SSF46689">
    <property type="entry name" value="Homeodomain-like"/>
    <property type="match status" value="1"/>
</dbReference>
<proteinExistence type="predicted"/>
<organism evidence="2 3">
    <name type="scientific">Noviherbaspirillum pedocola</name>
    <dbReference type="NCBI Taxonomy" id="2801341"/>
    <lineage>
        <taxon>Bacteria</taxon>
        <taxon>Pseudomonadati</taxon>
        <taxon>Pseudomonadota</taxon>
        <taxon>Betaproteobacteria</taxon>
        <taxon>Burkholderiales</taxon>
        <taxon>Oxalobacteraceae</taxon>
        <taxon>Noviherbaspirillum</taxon>
    </lineage>
</organism>
<evidence type="ECO:0000259" key="1">
    <source>
        <dbReference type="PROSITE" id="PS50994"/>
    </source>
</evidence>
<feature type="domain" description="Integrase catalytic" evidence="1">
    <location>
        <begin position="132"/>
        <end position="317"/>
    </location>
</feature>
<dbReference type="Pfam" id="PF13551">
    <property type="entry name" value="HTH_29"/>
    <property type="match status" value="1"/>
</dbReference>
<dbReference type="GO" id="GO:0003676">
    <property type="term" value="F:nucleic acid binding"/>
    <property type="evidence" value="ECO:0007669"/>
    <property type="project" value="InterPro"/>
</dbReference>
<comment type="caution">
    <text evidence="2">The sequence shown here is derived from an EMBL/GenBank/DDBJ whole genome shotgun (WGS) entry which is preliminary data.</text>
</comment>
<dbReference type="Proteomes" id="UP000622890">
    <property type="component" value="Unassembled WGS sequence"/>
</dbReference>
<name>A0A934W7F2_9BURK</name>
<dbReference type="EMBL" id="JAEPBG010000011">
    <property type="protein sequence ID" value="MBK4737367.1"/>
    <property type="molecule type" value="Genomic_DNA"/>
</dbReference>
<protein>
    <submittedName>
        <fullName evidence="2">ISNCY family transposase</fullName>
    </submittedName>
</protein>
<keyword evidence="3" id="KW-1185">Reference proteome</keyword>
<dbReference type="InterPro" id="IPR036397">
    <property type="entry name" value="RNaseH_sf"/>
</dbReference>
<dbReference type="PROSITE" id="PS50994">
    <property type="entry name" value="INTEGRASE"/>
    <property type="match status" value="1"/>
</dbReference>
<dbReference type="RefSeq" id="WP_200595589.1">
    <property type="nucleotide sequence ID" value="NZ_JAEPBG010000011.1"/>
</dbReference>
<dbReference type="PANTHER" id="PTHR35004">
    <property type="entry name" value="TRANSPOSASE RV3428C-RELATED"/>
    <property type="match status" value="1"/>
</dbReference>
<reference evidence="2" key="1">
    <citation type="submission" date="2021-01" db="EMBL/GenBank/DDBJ databases">
        <title>Genome sequence of strain Noviherbaspirillum sp. DKR-6.</title>
        <authorList>
            <person name="Chaudhary D.K."/>
        </authorList>
    </citation>
    <scope>NUCLEOTIDE SEQUENCE</scope>
    <source>
        <strain evidence="2">DKR-6</strain>
    </source>
</reference>
<dbReference type="InterPro" id="IPR012337">
    <property type="entry name" value="RNaseH-like_sf"/>
</dbReference>
<accession>A0A934W7F2</accession>
<sequence>MAQIETITMSMREIDRLKVIQAVADGHLKPMQAAQRLTLTTRQIQRLVNRFLSEGVAGLVSRKRGRPGNRQLAPGLANLALTIIRDRYADFGPTLAREKLSECHGISISTETIRRLMTEAGLWIPRRQRPATIYQPRNRRHCVGELVQIDGSDHAWFEDRAPTCTLLVYVDDATSQLLQLHFTPSESTFSYFEATRAYIEQHGKPLAFYSDKASVFRVNQKNATGGDGCTQFGRALFELNIEGICANSSQAKGRVERANLTLQDRLVKELRLQGISTMAAANAYAPTFVADYNRRFAKPPRNDFDAHRPLRDDEDLDLIFTERQPRRVSHSLTLQYDKMLYLLADTPASRRLIGKYVEVYEYPDGRIEVRADGIALPYTTYDRLCEIDQGAIVENKRLGHVLQVVQAVQQQRDDRRSHSVLVRTHRGVPAVPKKAAPGKKTQRSLNADDIAQAIQQTQSKATAPPNSLTEIV</sequence>
<dbReference type="SUPFAM" id="SSF53098">
    <property type="entry name" value="Ribonuclease H-like"/>
    <property type="match status" value="1"/>
</dbReference>
<dbReference type="PANTHER" id="PTHR35004:SF7">
    <property type="entry name" value="INTEGRASE PROTEIN"/>
    <property type="match status" value="1"/>
</dbReference>
<dbReference type="InterPro" id="IPR047797">
    <property type="entry name" value="ISNCY_transpos"/>
</dbReference>
<evidence type="ECO:0000313" key="2">
    <source>
        <dbReference type="EMBL" id="MBK4737367.1"/>
    </source>
</evidence>
<dbReference type="AlphaFoldDB" id="A0A934W7F2"/>
<dbReference type="Gene3D" id="3.30.420.10">
    <property type="entry name" value="Ribonuclease H-like superfamily/Ribonuclease H"/>
    <property type="match status" value="1"/>
</dbReference>
<dbReference type="InterPro" id="IPR009057">
    <property type="entry name" value="Homeodomain-like_sf"/>
</dbReference>
<evidence type="ECO:0000313" key="3">
    <source>
        <dbReference type="Proteomes" id="UP000622890"/>
    </source>
</evidence>
<dbReference type="InterPro" id="IPR001584">
    <property type="entry name" value="Integrase_cat-core"/>
</dbReference>
<dbReference type="NCBIfam" id="NF033594">
    <property type="entry name" value="transpos_ISNCY_2"/>
    <property type="match status" value="1"/>
</dbReference>
<dbReference type="GO" id="GO:0015074">
    <property type="term" value="P:DNA integration"/>
    <property type="evidence" value="ECO:0007669"/>
    <property type="project" value="InterPro"/>
</dbReference>
<gene>
    <name evidence="2" type="ORF">JJB74_22330</name>
</gene>